<feature type="compositionally biased region" description="Low complexity" evidence="2">
    <location>
        <begin position="460"/>
        <end position="471"/>
    </location>
</feature>
<evidence type="ECO:0000256" key="2">
    <source>
        <dbReference type="SAM" id="MobiDB-lite"/>
    </source>
</evidence>
<dbReference type="EMBL" id="BEYU01000147">
    <property type="protein sequence ID" value="GBG33203.1"/>
    <property type="molecule type" value="Genomic_DNA"/>
</dbReference>
<feature type="region of interest" description="Disordered" evidence="2">
    <location>
        <begin position="1018"/>
        <end position="1037"/>
    </location>
</feature>
<dbReference type="GO" id="GO:0006383">
    <property type="term" value="P:transcription by RNA polymerase III"/>
    <property type="evidence" value="ECO:0007669"/>
    <property type="project" value="InterPro"/>
</dbReference>
<feature type="compositionally biased region" description="Basic and acidic residues" evidence="2">
    <location>
        <begin position="165"/>
        <end position="182"/>
    </location>
</feature>
<dbReference type="PANTHER" id="PTHR23082">
    <property type="entry name" value="TRANSCRIPTION INITIATION FACTOR IIIC TFIIIC , POLYPEPTIDE 3-RELATED"/>
    <property type="match status" value="1"/>
</dbReference>
<keyword evidence="4" id="KW-1185">Reference proteome</keyword>
<feature type="region of interest" description="Disordered" evidence="2">
    <location>
        <begin position="1061"/>
        <end position="1083"/>
    </location>
</feature>
<dbReference type="GO" id="GO:0000127">
    <property type="term" value="C:transcription factor TFIIIC complex"/>
    <property type="evidence" value="ECO:0007669"/>
    <property type="project" value="TreeGrafter"/>
</dbReference>
<reference evidence="3 4" key="1">
    <citation type="submission" date="2017-12" db="EMBL/GenBank/DDBJ databases">
        <title>Sequencing, de novo assembly and annotation of complete genome of a new Thraustochytrid species, strain FCC1311.</title>
        <authorList>
            <person name="Sedici K."/>
            <person name="Godart F."/>
            <person name="Aiese Cigliano R."/>
            <person name="Sanseverino W."/>
            <person name="Barakat M."/>
            <person name="Ortet P."/>
            <person name="Marechal E."/>
            <person name="Cagnac O."/>
            <person name="Amato A."/>
        </authorList>
    </citation>
    <scope>NUCLEOTIDE SEQUENCE [LARGE SCALE GENOMIC DNA]</scope>
</reference>
<dbReference type="PANTHER" id="PTHR23082:SF0">
    <property type="entry name" value="GENERAL TRANSCRIPTION FACTOR 3C POLYPEPTIDE 3"/>
    <property type="match status" value="1"/>
</dbReference>
<feature type="repeat" description="TPR" evidence="1">
    <location>
        <begin position="523"/>
        <end position="556"/>
    </location>
</feature>
<dbReference type="Gene3D" id="1.25.40.10">
    <property type="entry name" value="Tetratricopeptide repeat domain"/>
    <property type="match status" value="1"/>
</dbReference>
<dbReference type="Proteomes" id="UP000241890">
    <property type="component" value="Unassembled WGS sequence"/>
</dbReference>
<dbReference type="OrthoDB" id="9991317at2759"/>
<dbReference type="SMART" id="SM00028">
    <property type="entry name" value="TPR"/>
    <property type="match status" value="4"/>
</dbReference>
<feature type="compositionally biased region" description="Low complexity" evidence="2">
    <location>
        <begin position="653"/>
        <end position="663"/>
    </location>
</feature>
<feature type="region of interest" description="Disordered" evidence="2">
    <location>
        <begin position="444"/>
        <end position="499"/>
    </location>
</feature>
<feature type="compositionally biased region" description="Polar residues" evidence="2">
    <location>
        <begin position="302"/>
        <end position="311"/>
    </location>
</feature>
<feature type="compositionally biased region" description="Basic and acidic residues" evidence="2">
    <location>
        <begin position="56"/>
        <end position="70"/>
    </location>
</feature>
<organism evidence="3 4">
    <name type="scientific">Hondaea fermentalgiana</name>
    <dbReference type="NCBI Taxonomy" id="2315210"/>
    <lineage>
        <taxon>Eukaryota</taxon>
        <taxon>Sar</taxon>
        <taxon>Stramenopiles</taxon>
        <taxon>Bigyra</taxon>
        <taxon>Labyrinthulomycetes</taxon>
        <taxon>Thraustochytrida</taxon>
        <taxon>Thraustochytriidae</taxon>
        <taxon>Hondaea</taxon>
    </lineage>
</organism>
<dbReference type="InterPro" id="IPR011990">
    <property type="entry name" value="TPR-like_helical_dom_sf"/>
</dbReference>
<accession>A0A2R5GWZ6</accession>
<evidence type="ECO:0000313" key="4">
    <source>
        <dbReference type="Proteomes" id="UP000241890"/>
    </source>
</evidence>
<keyword evidence="1" id="KW-0802">TPR repeat</keyword>
<feature type="region of interest" description="Disordered" evidence="2">
    <location>
        <begin position="48"/>
        <end position="311"/>
    </location>
</feature>
<dbReference type="SUPFAM" id="SSF48452">
    <property type="entry name" value="TPR-like"/>
    <property type="match status" value="1"/>
</dbReference>
<feature type="compositionally biased region" description="Acidic residues" evidence="2">
    <location>
        <begin position="189"/>
        <end position="289"/>
    </location>
</feature>
<evidence type="ECO:0000256" key="1">
    <source>
        <dbReference type="PROSITE-ProRule" id="PRU00339"/>
    </source>
</evidence>
<dbReference type="InterPro" id="IPR039340">
    <property type="entry name" value="Tfc4/TFIIIC-102/Sfc4"/>
</dbReference>
<feature type="compositionally biased region" description="Acidic residues" evidence="2">
    <location>
        <begin position="81"/>
        <end position="164"/>
    </location>
</feature>
<name>A0A2R5GWZ6_9STRA</name>
<dbReference type="InParanoid" id="A0A2R5GWZ6"/>
<feature type="compositionally biased region" description="Basic residues" evidence="2">
    <location>
        <begin position="334"/>
        <end position="348"/>
    </location>
</feature>
<dbReference type="InterPro" id="IPR019734">
    <property type="entry name" value="TPR_rpt"/>
</dbReference>
<feature type="compositionally biased region" description="Low complexity" evidence="2">
    <location>
        <begin position="1068"/>
        <end position="1077"/>
    </location>
</feature>
<comment type="caution">
    <text evidence="3">The sequence shown here is derived from an EMBL/GenBank/DDBJ whole genome shotgun (WGS) entry which is preliminary data.</text>
</comment>
<gene>
    <name evidence="3" type="ORF">FCC1311_094272</name>
</gene>
<feature type="compositionally biased region" description="Basic residues" evidence="2">
    <location>
        <begin position="619"/>
        <end position="638"/>
    </location>
</feature>
<protein>
    <submittedName>
        <fullName evidence="3">General transcription factor 3C polypeptide 3</fullName>
    </submittedName>
</protein>
<feature type="region of interest" description="Disordered" evidence="2">
    <location>
        <begin position="331"/>
        <end position="350"/>
    </location>
</feature>
<feature type="compositionally biased region" description="Acidic residues" evidence="2">
    <location>
        <begin position="686"/>
        <end position="764"/>
    </location>
</feature>
<sequence>MPNGAADASAVRILLAWFTAGRNSGTADAGPAEPAAAAASGLGLFAAASKGASEPKAARGRDSGGREQKTKGGSIEQHIDNDEDGEDLDDEDYGDEDDDIDDEEDEEIGEDEDNDDDDDDNVGIDDDGNGDDQDEDEDDVDDDDDDDDDDEEEEEEEEENEEEGEQMRVEDDGRAETEREIGPVKSLYESDDDAEKEDEDEDEDEDDDEDVAEEDEDEDEEAVEEDENDGEDVDAEADGQGDIREGEEEEEEELSEIEEEVEEGGKEDDEEEEEDEDDEDAEGEEEEEDTLRPLAMIDAQPGQRQDSQRSMFGTTGRDMFASQNASMVFGTSTKGRKAKKRSRNRRKGAGGVKLSKRANYLVGRANQYYLDQNFDEAIKLSNQIATEFPKVAEPYYVIASVWYERNEPEKELQALQFACDLDRGQNMNNFLRIAEIGLALGASASPHEGDGGENEDTAEAEAAAAVASEAGTLNKESAEASDENKDESSSASTSRYSPKERRGFLTSALQAIDRVIKKRNASRDLLMRRGQILEHLGDFKRAADVYRRVLKASQEQREVDLVAVHRLARTYMMRKELGKSRGILEKFVGAVLKPTPDLLARVKTAAHQTRLARDAKAAERRRHREALRKRQERVKRANKALADVGMSLEQRLSSSKTASAEPPKASKKRKRRAKRKTSQAGAVGENYDEGGDGEGEDADEVDEDEEDEDADGNEEEDDEDEEEDDEDDEDDEILGGQGQEDEDEEEDDFEDEDETNAQEAETEEQQLDAGINILSMLVELLILKKREYVKALQYLERFLEFTKSSGLCALPEKNQWVHWEQIKPKVNLDLVLMLIITYIHVNNYSKAHRFMQHVESLGVIARGQSRLLNIAFVMAEAWMQHSKYVIAREQFDKLSKIESARPIFVAEALNQAAYCCECIEWRQDPPRAAETAHDDAVQYLRRLLMMLTMDSSQASAKDAAQKSSKASSELALMPHVEVVIEQCYARLERLQQRSASPAVGQALKDFAAAVTKSGAVGNENSAQRVRSGNIGAPPPPLSLSSTHGVFGALQFSEAGVGDLHARGGGSGKAAASGSGVSPFAEGGQGSLRRTNALGPATMQHLNATHKFFTDGDMKSVIVESLPLFDTLFNENGGKDEYASLQKAAFEGMEGMQGVELSRPPGVDAVTLIDSFAAMRFLQDLCVALRTVGKPRAALSLLEWIIPARAKRVRGETLRDQCSALYAQLSVHVIDFDAASKEVVDTIRRCRDAHVSGVGATNWGDDAPKLWEVLNGMLACLRHTNVVHESRLVARRVERLHQGTAGASAGEQMTPMQTQPAAQAFGLLMITAHHELMSRNPVRAIGRYYRARRMAPESPLVALCLSSCYVRIYQQKRTPERNAIILKAFAQMHEYQSKRLKSADSPEMRAMMEAETYYNFGRLAQAFGIPFLVEAFYRKVLKMEHASSRDKREAAINLRLHFRRIGNMEMARVLTETYLVI</sequence>
<evidence type="ECO:0000313" key="3">
    <source>
        <dbReference type="EMBL" id="GBG33203.1"/>
    </source>
</evidence>
<feature type="region of interest" description="Disordered" evidence="2">
    <location>
        <begin position="609"/>
        <end position="764"/>
    </location>
</feature>
<proteinExistence type="predicted"/>
<dbReference type="PROSITE" id="PS50005">
    <property type="entry name" value="TPR"/>
    <property type="match status" value="1"/>
</dbReference>
<feature type="compositionally biased region" description="Basic residues" evidence="2">
    <location>
        <begin position="665"/>
        <end position="677"/>
    </location>
</feature>
<feature type="compositionally biased region" description="Basic and acidic residues" evidence="2">
    <location>
        <begin position="476"/>
        <end position="488"/>
    </location>
</feature>